<dbReference type="SUPFAM" id="SSF55729">
    <property type="entry name" value="Acyl-CoA N-acyltransferases (Nat)"/>
    <property type="match status" value="1"/>
</dbReference>
<reference evidence="5 6" key="1">
    <citation type="submission" date="2024-02" db="EMBL/GenBank/DDBJ databases">
        <title>Bacteria isolated from the canopy kelp, Nereocystis luetkeana.</title>
        <authorList>
            <person name="Pfister C.A."/>
            <person name="Younker I.T."/>
            <person name="Light S.H."/>
        </authorList>
    </citation>
    <scope>NUCLEOTIDE SEQUENCE [LARGE SCALE GENOMIC DNA]</scope>
    <source>
        <strain evidence="5 6">TI.4.07</strain>
    </source>
</reference>
<evidence type="ECO:0000256" key="2">
    <source>
        <dbReference type="ARBA" id="ARBA00023315"/>
    </source>
</evidence>
<dbReference type="InterPro" id="IPR011008">
    <property type="entry name" value="Dimeric_a/b-barrel"/>
</dbReference>
<keyword evidence="6" id="KW-1185">Reference proteome</keyword>
<dbReference type="Gene3D" id="3.40.630.30">
    <property type="match status" value="1"/>
</dbReference>
<evidence type="ECO:0000256" key="1">
    <source>
        <dbReference type="ARBA" id="ARBA00022679"/>
    </source>
</evidence>
<proteinExistence type="inferred from homology"/>
<protein>
    <submittedName>
        <fullName evidence="5">GNAT family N-acetyltransferase</fullName>
        <ecNumber evidence="5">2.3.1.-</ecNumber>
    </submittedName>
</protein>
<feature type="domain" description="N-acetyltransferase" evidence="4">
    <location>
        <begin position="138"/>
        <end position="294"/>
    </location>
</feature>
<dbReference type="PROSITE" id="PS51186">
    <property type="entry name" value="GNAT"/>
    <property type="match status" value="1"/>
</dbReference>
<dbReference type="RefSeq" id="WP_341566724.1">
    <property type="nucleotide sequence ID" value="NZ_JBAKAR010000003.1"/>
</dbReference>
<evidence type="ECO:0000313" key="5">
    <source>
        <dbReference type="EMBL" id="MEL0612800.1"/>
    </source>
</evidence>
<dbReference type="Pfam" id="PF13302">
    <property type="entry name" value="Acetyltransf_3"/>
    <property type="match status" value="1"/>
</dbReference>
<dbReference type="Proteomes" id="UP001379949">
    <property type="component" value="Unassembled WGS sequence"/>
</dbReference>
<keyword evidence="2 5" id="KW-0012">Acyltransferase</keyword>
<comment type="similarity">
    <text evidence="3">Belongs to the acetyltransferase family. RimJ subfamily.</text>
</comment>
<dbReference type="EC" id="2.3.1.-" evidence="5"/>
<accession>A0ABU9G3D0</accession>
<comment type="caution">
    <text evidence="5">The sequence shown here is derived from an EMBL/GenBank/DDBJ whole genome shotgun (WGS) entry which is preliminary data.</text>
</comment>
<sequence length="294" mass="34204">MTTPSQPSMPCYAVILSSSVMLENMTYRIMIDKLIDLAKEQAGFIAAECSLGETDLLLTYWQDRDTAEHWLNNTILRRTLSLAEQFWFDSYHLRLVEVVESHSFQQMNLPDHSSRFPRIQTARGVLKILDESEVDLLKAYVIEEKEFLAPWEPLRTDAYYSTALCKLRIREMRRDFLEDQGVAFCFLSSDERRMLGYANYSNLVRGVSQSCHLGYSLRESEQGKGLMHEFLSAGNEYLRKECRIDRIQANYMPRNARSAAVLEKLNFVKEGYAKHYLKINGQWEDHVLTALVMR</sequence>
<evidence type="ECO:0000256" key="3">
    <source>
        <dbReference type="ARBA" id="ARBA00038502"/>
    </source>
</evidence>
<dbReference type="InterPro" id="IPR051531">
    <property type="entry name" value="N-acetyltransferase"/>
</dbReference>
<organism evidence="5 6">
    <name type="scientific">Marinomonas arenicola</name>
    <dbReference type="NCBI Taxonomy" id="569601"/>
    <lineage>
        <taxon>Bacteria</taxon>
        <taxon>Pseudomonadati</taxon>
        <taxon>Pseudomonadota</taxon>
        <taxon>Gammaproteobacteria</taxon>
        <taxon>Oceanospirillales</taxon>
        <taxon>Oceanospirillaceae</taxon>
        <taxon>Marinomonas</taxon>
    </lineage>
</organism>
<dbReference type="SUPFAM" id="SSF54909">
    <property type="entry name" value="Dimeric alpha+beta barrel"/>
    <property type="match status" value="1"/>
</dbReference>
<dbReference type="PANTHER" id="PTHR43792:SF8">
    <property type="entry name" value="[RIBOSOMAL PROTEIN US5]-ALANINE N-ACETYLTRANSFERASE"/>
    <property type="match status" value="1"/>
</dbReference>
<dbReference type="GO" id="GO:0016746">
    <property type="term" value="F:acyltransferase activity"/>
    <property type="evidence" value="ECO:0007669"/>
    <property type="project" value="UniProtKB-KW"/>
</dbReference>
<dbReference type="PANTHER" id="PTHR43792">
    <property type="entry name" value="GNAT FAMILY, PUTATIVE (AFU_ORTHOLOGUE AFUA_3G00765)-RELATED-RELATED"/>
    <property type="match status" value="1"/>
</dbReference>
<dbReference type="InterPro" id="IPR000182">
    <property type="entry name" value="GNAT_dom"/>
</dbReference>
<name>A0ABU9G3D0_9GAMM</name>
<dbReference type="EMBL" id="JBAKAR010000003">
    <property type="protein sequence ID" value="MEL0612800.1"/>
    <property type="molecule type" value="Genomic_DNA"/>
</dbReference>
<evidence type="ECO:0000313" key="6">
    <source>
        <dbReference type="Proteomes" id="UP001379949"/>
    </source>
</evidence>
<evidence type="ECO:0000259" key="4">
    <source>
        <dbReference type="PROSITE" id="PS51186"/>
    </source>
</evidence>
<gene>
    <name evidence="5" type="ORF">V6242_06555</name>
</gene>
<keyword evidence="1 5" id="KW-0808">Transferase</keyword>
<dbReference type="InterPro" id="IPR016181">
    <property type="entry name" value="Acyl_CoA_acyltransferase"/>
</dbReference>
<dbReference type="Gene3D" id="3.30.70.100">
    <property type="match status" value="1"/>
</dbReference>